<dbReference type="Pfam" id="PF13469">
    <property type="entry name" value="Sulfotransfer_3"/>
    <property type="match status" value="1"/>
</dbReference>
<protein>
    <recommendedName>
        <fullName evidence="3">Sulfotransferase</fullName>
    </recommendedName>
</protein>
<accession>A0A820FV61</accession>
<dbReference type="EMBL" id="CAJOAX010036813">
    <property type="protein sequence ID" value="CAF4266986.1"/>
    <property type="molecule type" value="Genomic_DNA"/>
</dbReference>
<feature type="non-terminal residue" evidence="1">
    <location>
        <position position="1"/>
    </location>
</feature>
<evidence type="ECO:0000313" key="2">
    <source>
        <dbReference type="Proteomes" id="UP000663823"/>
    </source>
</evidence>
<reference evidence="1" key="1">
    <citation type="submission" date="2021-02" db="EMBL/GenBank/DDBJ databases">
        <authorList>
            <person name="Nowell W R."/>
        </authorList>
    </citation>
    <scope>NUCLEOTIDE SEQUENCE</scope>
</reference>
<dbReference type="SUPFAM" id="SSF52540">
    <property type="entry name" value="P-loop containing nucleoside triphosphate hydrolases"/>
    <property type="match status" value="1"/>
</dbReference>
<dbReference type="Proteomes" id="UP000663823">
    <property type="component" value="Unassembled WGS sequence"/>
</dbReference>
<feature type="non-terminal residue" evidence="1">
    <location>
        <position position="190"/>
    </location>
</feature>
<sequence length="190" mass="22127">EVFHQNLPTIGPLIICGLARTGTTLLYNLLACDPNCRAPLFTDMNVEVVPPISRSDSIGQKRRLDLLKPLLQDSEQLPDMAMRIAASHPHFDIEEDCCILRQAGYFCMWTFLSDDEDGTPESWIRKEMNNDYVYDYHETFLRMLNTVDMPKSHWLLKSPFHIFSFDKLLQHYPNPLLIMTHRRLDEVFPS</sequence>
<name>A0A820FV61_9BILA</name>
<dbReference type="AlphaFoldDB" id="A0A820FV61"/>
<organism evidence="1 2">
    <name type="scientific">Rotaria sordida</name>
    <dbReference type="NCBI Taxonomy" id="392033"/>
    <lineage>
        <taxon>Eukaryota</taxon>
        <taxon>Metazoa</taxon>
        <taxon>Spiralia</taxon>
        <taxon>Gnathifera</taxon>
        <taxon>Rotifera</taxon>
        <taxon>Eurotatoria</taxon>
        <taxon>Bdelloidea</taxon>
        <taxon>Philodinida</taxon>
        <taxon>Philodinidae</taxon>
        <taxon>Rotaria</taxon>
    </lineage>
</organism>
<dbReference type="Gene3D" id="3.40.50.300">
    <property type="entry name" value="P-loop containing nucleotide triphosphate hydrolases"/>
    <property type="match status" value="1"/>
</dbReference>
<proteinExistence type="predicted"/>
<evidence type="ECO:0008006" key="3">
    <source>
        <dbReference type="Google" id="ProtNLM"/>
    </source>
</evidence>
<gene>
    <name evidence="1" type="ORF">OTI717_LOCUS40963</name>
</gene>
<dbReference type="InterPro" id="IPR027417">
    <property type="entry name" value="P-loop_NTPase"/>
</dbReference>
<dbReference type="PANTHER" id="PTHR36451:SF1">
    <property type="entry name" value="OMEGA-HYDROXY-BETA-DIHYDROMENAQUINONE-9 SULFOTRANSFERASE STF3"/>
    <property type="match status" value="1"/>
</dbReference>
<dbReference type="PANTHER" id="PTHR36451">
    <property type="entry name" value="PAPS-DEPENDENT SULFOTRANSFERASE STF3"/>
    <property type="match status" value="1"/>
</dbReference>
<dbReference type="InterPro" id="IPR052736">
    <property type="entry name" value="Stf3_sulfotransferase"/>
</dbReference>
<comment type="caution">
    <text evidence="1">The sequence shown here is derived from an EMBL/GenBank/DDBJ whole genome shotgun (WGS) entry which is preliminary data.</text>
</comment>
<evidence type="ECO:0000313" key="1">
    <source>
        <dbReference type="EMBL" id="CAF4266986.1"/>
    </source>
</evidence>